<dbReference type="EMBL" id="JACEFO010001754">
    <property type="protein sequence ID" value="KAF8710039.1"/>
    <property type="molecule type" value="Genomic_DNA"/>
</dbReference>
<proteinExistence type="predicted"/>
<dbReference type="Proteomes" id="UP000636709">
    <property type="component" value="Unassembled WGS sequence"/>
</dbReference>
<dbReference type="AlphaFoldDB" id="A0A835BTM7"/>
<dbReference type="PANTHER" id="PTHR33086">
    <property type="entry name" value="OS05G0468200 PROTEIN-RELATED"/>
    <property type="match status" value="1"/>
</dbReference>
<dbReference type="PANTHER" id="PTHR33086:SF54">
    <property type="entry name" value="DUF1618 DOMAIN-CONTAINING PROTEIN"/>
    <property type="match status" value="1"/>
</dbReference>
<reference evidence="2" key="1">
    <citation type="submission" date="2020-07" db="EMBL/GenBank/DDBJ databases">
        <title>Genome sequence and genetic diversity analysis of an under-domesticated orphan crop, white fonio (Digitaria exilis).</title>
        <authorList>
            <person name="Bennetzen J.L."/>
            <person name="Chen S."/>
            <person name="Ma X."/>
            <person name="Wang X."/>
            <person name="Yssel A.E.J."/>
            <person name="Chaluvadi S.R."/>
            <person name="Johnson M."/>
            <person name="Gangashetty P."/>
            <person name="Hamidou F."/>
            <person name="Sanogo M.D."/>
            <person name="Zwaenepoel A."/>
            <person name="Wallace J."/>
            <person name="Van De Peer Y."/>
            <person name="Van Deynze A."/>
        </authorList>
    </citation>
    <scope>NUCLEOTIDE SEQUENCE</scope>
    <source>
        <tissue evidence="2">Leaves</tissue>
    </source>
</reference>
<sequence>MQERLVVHLPGDAPRQEWVSVECATKEAYCCGKRGDIMLEGLTLYVRRLGSSDLNSSLAIGLSHLALESIQGELGVPIQFHGISGCLPEVDGSIRIVDQEVLVLLVIFRFRNHSKLVYYLVYDAKDASMYMIPYIPEDLQAIFTVTPVPARPAGGHGHELVLMARKFWPQRAERGRLCLCTPSTRANPDSTGPWAIKEHRFPDLLQAFSADVMFSFEDKVFWADLSQGVAYSNLRKGDSATFIKLPRGYLIDFSVVPMYAETEPASRSRTMGCIQGSVKFVCINRSVHHHPGYLMVRVWTLDLDHKQWKEEKGFPCLWKDLWKKVCDINSDMRYVVPPQPEYPILTPDGALSVVLPKTLQRRGGMEADRICSFDIVSKRCICLGEVSNYHSIEPVILPSNFFNRYPAPLEQKLATPKRQLPSTVRDLKLPTKETKLPTPKRKLNSIVRQEPMRRPAFVQVVAILRRL</sequence>
<accession>A0A835BTM7</accession>
<dbReference type="OrthoDB" id="686446at2759"/>
<dbReference type="Pfam" id="PF07762">
    <property type="entry name" value="DUF1618"/>
    <property type="match status" value="1"/>
</dbReference>
<keyword evidence="3" id="KW-1185">Reference proteome</keyword>
<protein>
    <recommendedName>
        <fullName evidence="1">DUF1618 domain-containing protein</fullName>
    </recommendedName>
</protein>
<evidence type="ECO:0000313" key="2">
    <source>
        <dbReference type="EMBL" id="KAF8710039.1"/>
    </source>
</evidence>
<feature type="domain" description="DUF1618" evidence="1">
    <location>
        <begin position="222"/>
        <end position="347"/>
    </location>
</feature>
<gene>
    <name evidence="2" type="ORF">HU200_029766</name>
</gene>
<dbReference type="InterPro" id="IPR011676">
    <property type="entry name" value="DUF1618"/>
</dbReference>
<organism evidence="2 3">
    <name type="scientific">Digitaria exilis</name>
    <dbReference type="NCBI Taxonomy" id="1010633"/>
    <lineage>
        <taxon>Eukaryota</taxon>
        <taxon>Viridiplantae</taxon>
        <taxon>Streptophyta</taxon>
        <taxon>Embryophyta</taxon>
        <taxon>Tracheophyta</taxon>
        <taxon>Spermatophyta</taxon>
        <taxon>Magnoliopsida</taxon>
        <taxon>Liliopsida</taxon>
        <taxon>Poales</taxon>
        <taxon>Poaceae</taxon>
        <taxon>PACMAD clade</taxon>
        <taxon>Panicoideae</taxon>
        <taxon>Panicodae</taxon>
        <taxon>Paniceae</taxon>
        <taxon>Anthephorinae</taxon>
        <taxon>Digitaria</taxon>
    </lineage>
</organism>
<evidence type="ECO:0000259" key="1">
    <source>
        <dbReference type="Pfam" id="PF07762"/>
    </source>
</evidence>
<evidence type="ECO:0000313" key="3">
    <source>
        <dbReference type="Proteomes" id="UP000636709"/>
    </source>
</evidence>
<comment type="caution">
    <text evidence="2">The sequence shown here is derived from an EMBL/GenBank/DDBJ whole genome shotgun (WGS) entry which is preliminary data.</text>
</comment>
<name>A0A835BTM7_9POAL</name>